<evidence type="ECO:0000256" key="1">
    <source>
        <dbReference type="ARBA" id="ARBA00004651"/>
    </source>
</evidence>
<evidence type="ECO:0000313" key="10">
    <source>
        <dbReference type="EMBL" id="VVC75706.1"/>
    </source>
</evidence>
<evidence type="ECO:0000256" key="7">
    <source>
        <dbReference type="ARBA" id="ARBA00023136"/>
    </source>
</evidence>
<evidence type="ECO:0000259" key="9">
    <source>
        <dbReference type="Pfam" id="PF13231"/>
    </source>
</evidence>
<dbReference type="PANTHER" id="PTHR33908:SF3">
    <property type="entry name" value="UNDECAPRENYL PHOSPHATE-ALPHA-4-AMINO-4-DEOXY-L-ARABINOSE ARABINOSYL TRANSFERASE"/>
    <property type="match status" value="1"/>
</dbReference>
<organism evidence="10 11">
    <name type="scientific">Aquicella siphonis</name>
    <dbReference type="NCBI Taxonomy" id="254247"/>
    <lineage>
        <taxon>Bacteria</taxon>
        <taxon>Pseudomonadati</taxon>
        <taxon>Pseudomonadota</taxon>
        <taxon>Gammaproteobacteria</taxon>
        <taxon>Legionellales</taxon>
        <taxon>Coxiellaceae</taxon>
        <taxon>Aquicella</taxon>
    </lineage>
</organism>
<evidence type="ECO:0000256" key="5">
    <source>
        <dbReference type="ARBA" id="ARBA00022692"/>
    </source>
</evidence>
<dbReference type="InterPro" id="IPR038731">
    <property type="entry name" value="RgtA/B/C-like"/>
</dbReference>
<dbReference type="EMBL" id="LR699119">
    <property type="protein sequence ID" value="VVC75706.1"/>
    <property type="molecule type" value="Genomic_DNA"/>
</dbReference>
<dbReference type="GO" id="GO:0005886">
    <property type="term" value="C:plasma membrane"/>
    <property type="evidence" value="ECO:0007669"/>
    <property type="project" value="UniProtKB-SubCell"/>
</dbReference>
<feature type="transmembrane region" description="Helical" evidence="8">
    <location>
        <begin position="21"/>
        <end position="43"/>
    </location>
</feature>
<feature type="transmembrane region" description="Helical" evidence="8">
    <location>
        <begin position="272"/>
        <end position="291"/>
    </location>
</feature>
<feature type="domain" description="Glycosyltransferase RgtA/B/C/D-like" evidence="9">
    <location>
        <begin position="75"/>
        <end position="237"/>
    </location>
</feature>
<dbReference type="GO" id="GO:0010041">
    <property type="term" value="P:response to iron(III) ion"/>
    <property type="evidence" value="ECO:0007669"/>
    <property type="project" value="TreeGrafter"/>
</dbReference>
<comment type="subcellular location">
    <subcellularLocation>
        <location evidence="1">Cell membrane</location>
        <topology evidence="1">Multi-pass membrane protein</topology>
    </subcellularLocation>
</comment>
<dbReference type="GO" id="GO:0009103">
    <property type="term" value="P:lipopolysaccharide biosynthetic process"/>
    <property type="evidence" value="ECO:0007669"/>
    <property type="project" value="UniProtKB-ARBA"/>
</dbReference>
<dbReference type="InterPro" id="IPR050297">
    <property type="entry name" value="LipidA_mod_glycosyltrf_83"/>
</dbReference>
<keyword evidence="3" id="KW-0328">Glycosyltransferase</keyword>
<dbReference type="Pfam" id="PF13231">
    <property type="entry name" value="PMT_2"/>
    <property type="match status" value="1"/>
</dbReference>
<keyword evidence="4 10" id="KW-0808">Transferase</keyword>
<keyword evidence="6 8" id="KW-1133">Transmembrane helix</keyword>
<keyword evidence="2" id="KW-1003">Cell membrane</keyword>
<feature type="transmembrane region" description="Helical" evidence="8">
    <location>
        <begin position="363"/>
        <end position="387"/>
    </location>
</feature>
<feature type="transmembrane region" description="Helical" evidence="8">
    <location>
        <begin position="333"/>
        <end position="351"/>
    </location>
</feature>
<feature type="transmembrane region" description="Helical" evidence="8">
    <location>
        <begin position="424"/>
        <end position="445"/>
    </location>
</feature>
<evidence type="ECO:0000256" key="4">
    <source>
        <dbReference type="ARBA" id="ARBA00022679"/>
    </source>
</evidence>
<feature type="transmembrane region" description="Helical" evidence="8">
    <location>
        <begin position="312"/>
        <end position="327"/>
    </location>
</feature>
<dbReference type="AlphaFoldDB" id="A0A5E4PHA7"/>
<sequence length="585" mass="67364">MSSINALPKNVSRSRSNWTTDIFFLTVIVLLCYLLWLGSYPLFTPDEGRYSEVAREMVASGDYVTPRVNGVAFLDKPVLYYWLQAAAIHLFGIREWALRFFPAVFGTFGCILTYACGRRLFDRRTGLLSAIILASAPLYFGGAHYANLDLEVAVLISASLLLFITGVQSEGNARRRLLLGAYTAAALAFLTKGLIGIAFPAMITCAWIILLSRWRILLNMHLIKGLFLFALIVLPWYVLAQQANPEFLHFFFVTQQVSRFLSAGEFNNPTPFWFYMPIVLAGFYPWTGFLFQSLGDAFQKIRADRHEHLSELYLLLWVAVIFIFFSIPRSKTITYILPIFPALAMLTGRYLSQYWDKARQPVIYWSIAAVLLLGVFIAGALISLSYYHWMDLRPGFMPYLKTMAGLYLVGSLISPLLMGREKLFPLFALLAVNSLLVLLTLTVGAKHLNQNTAKPLITDLQKIIKPQDEVITYFKFYQDVPLYLRRRITIVADWKSPRIAENDNWMRELWYGMPFQNTDDWLIDENQFWTRWNGEKRVFVFVNENYFDQFKLRAPSYYFLGQYHDIMLLSNKPTLLSMAAMFPYP</sequence>
<name>A0A5E4PHA7_9COXI</name>
<dbReference type="RefSeq" id="WP_172622740.1">
    <property type="nucleotide sequence ID" value="NZ_LR699119.1"/>
</dbReference>
<keyword evidence="5 8" id="KW-0812">Transmembrane</keyword>
<evidence type="ECO:0000256" key="3">
    <source>
        <dbReference type="ARBA" id="ARBA00022676"/>
    </source>
</evidence>
<keyword evidence="7 8" id="KW-0472">Membrane</keyword>
<feature type="transmembrane region" description="Helical" evidence="8">
    <location>
        <begin position="96"/>
        <end position="115"/>
    </location>
</feature>
<evidence type="ECO:0000256" key="6">
    <source>
        <dbReference type="ARBA" id="ARBA00022989"/>
    </source>
</evidence>
<protein>
    <submittedName>
        <fullName evidence="10">Undecaprenyl phosphate-alpha-4-amino-4-deoxy-L-arabinose arabinosyl transferase</fullName>
    </submittedName>
</protein>
<keyword evidence="11" id="KW-1185">Reference proteome</keyword>
<evidence type="ECO:0000256" key="8">
    <source>
        <dbReference type="SAM" id="Phobius"/>
    </source>
</evidence>
<dbReference type="GO" id="GO:0016763">
    <property type="term" value="F:pentosyltransferase activity"/>
    <property type="evidence" value="ECO:0007669"/>
    <property type="project" value="TreeGrafter"/>
</dbReference>
<dbReference type="Proteomes" id="UP000324194">
    <property type="component" value="Chromosome 1"/>
</dbReference>
<evidence type="ECO:0000256" key="2">
    <source>
        <dbReference type="ARBA" id="ARBA00022475"/>
    </source>
</evidence>
<accession>A0A5E4PHA7</accession>
<gene>
    <name evidence="10" type="primary">arnT_1</name>
    <name evidence="10" type="ORF">AQUSIP_09960</name>
</gene>
<reference evidence="10 11" key="1">
    <citation type="submission" date="2019-08" db="EMBL/GenBank/DDBJ databases">
        <authorList>
            <person name="Guy L."/>
        </authorList>
    </citation>
    <scope>NUCLEOTIDE SEQUENCE [LARGE SCALE GENOMIC DNA]</scope>
    <source>
        <strain evidence="10 11">SGT-108</strain>
    </source>
</reference>
<feature type="transmembrane region" description="Helical" evidence="8">
    <location>
        <begin position="399"/>
        <end position="417"/>
    </location>
</feature>
<evidence type="ECO:0000313" key="11">
    <source>
        <dbReference type="Proteomes" id="UP000324194"/>
    </source>
</evidence>
<dbReference type="PANTHER" id="PTHR33908">
    <property type="entry name" value="MANNOSYLTRANSFERASE YKCB-RELATED"/>
    <property type="match status" value="1"/>
</dbReference>
<feature type="transmembrane region" description="Helical" evidence="8">
    <location>
        <begin position="222"/>
        <end position="240"/>
    </location>
</feature>
<feature type="transmembrane region" description="Helical" evidence="8">
    <location>
        <begin position="127"/>
        <end position="146"/>
    </location>
</feature>
<feature type="transmembrane region" description="Helical" evidence="8">
    <location>
        <begin position="181"/>
        <end position="210"/>
    </location>
</feature>
<proteinExistence type="predicted"/>
<dbReference type="KEGG" id="asip:AQUSIP_09960"/>